<reference evidence="2 3" key="1">
    <citation type="submission" date="2020-08" db="EMBL/GenBank/DDBJ databases">
        <title>Aphidius gifuensis genome sequencing and assembly.</title>
        <authorList>
            <person name="Du Z."/>
        </authorList>
    </citation>
    <scope>NUCLEOTIDE SEQUENCE [LARGE SCALE GENOMIC DNA]</scope>
    <source>
        <strain evidence="2">YNYX2018</strain>
        <tissue evidence="2">Adults</tissue>
    </source>
</reference>
<name>A0A834XQS3_APHGI</name>
<feature type="region of interest" description="Disordered" evidence="1">
    <location>
        <begin position="134"/>
        <end position="184"/>
    </location>
</feature>
<organism evidence="2 3">
    <name type="scientific">Aphidius gifuensis</name>
    <name type="common">Parasitoid wasp</name>
    <dbReference type="NCBI Taxonomy" id="684658"/>
    <lineage>
        <taxon>Eukaryota</taxon>
        <taxon>Metazoa</taxon>
        <taxon>Ecdysozoa</taxon>
        <taxon>Arthropoda</taxon>
        <taxon>Hexapoda</taxon>
        <taxon>Insecta</taxon>
        <taxon>Pterygota</taxon>
        <taxon>Neoptera</taxon>
        <taxon>Endopterygota</taxon>
        <taxon>Hymenoptera</taxon>
        <taxon>Apocrita</taxon>
        <taxon>Ichneumonoidea</taxon>
        <taxon>Braconidae</taxon>
        <taxon>Aphidiinae</taxon>
        <taxon>Aphidius</taxon>
    </lineage>
</organism>
<keyword evidence="3" id="KW-1185">Reference proteome</keyword>
<dbReference type="AlphaFoldDB" id="A0A834XQS3"/>
<proteinExistence type="predicted"/>
<dbReference type="Proteomes" id="UP000639338">
    <property type="component" value="Unassembled WGS sequence"/>
</dbReference>
<dbReference type="OrthoDB" id="6372047at2759"/>
<sequence>MPTVRESSHESKKYMTHSGAISGHSTNNLENNLDALLEDLQTSVSRSATPSGRRPVSPHVDFKTVTNKSFAETRSGSPIRTTTTEKYVSTTPAGIGSGISGLEALDAELRNIQPGQAKTVAYKQVSYQFNKTKDGQKIDSFGSTDNSLSSTTKSIDGVHETAYDETYRRPRSPERSTTSKTVNRELVYGDTSSRLIPSSSSSSGTNTRDVKIIRETYQPESSKTMSSLYQNHERIDERGINCIPEHLTPGPNTKVTKTVKTYTYELPGTPDVYRRHNNTEQSVTYKIDKNIERSKSPMTYTSQQPDVKSTILHKEAKYYHEDMHDSSTYGKPKLLTTYPSASSPTNYETIKTKKENYYIRDERYENGYIPVDRVDYPHTETTTTTVIDRVEEFIPDKSSTPNGGHSYYTTTVATPQTRTTSQGLNSSVYKYSKETHSDREILLPKPFPTGTQMYPVNRNNNNDQSSPKRIDDLMASFSDSEREVLVDVRREEKMQQNERHKDNGYGKKEVDFVPHTPAQVNSKNISGPPVYYPPGSGEFKMKEERSMIQGGGEWAKARGAYEYEASSKSKKSEKSGKAVVPVCLPLCCALPCVIM</sequence>
<feature type="compositionally biased region" description="Basic and acidic residues" evidence="1">
    <location>
        <begin position="1"/>
        <end position="13"/>
    </location>
</feature>
<accession>A0A834XQS3</accession>
<dbReference type="EMBL" id="JACMRX010000004">
    <property type="protein sequence ID" value="KAF7990848.1"/>
    <property type="molecule type" value="Genomic_DNA"/>
</dbReference>
<evidence type="ECO:0000256" key="1">
    <source>
        <dbReference type="SAM" id="MobiDB-lite"/>
    </source>
</evidence>
<feature type="region of interest" description="Disordered" evidence="1">
    <location>
        <begin position="1"/>
        <end position="27"/>
    </location>
</feature>
<feature type="region of interest" description="Disordered" evidence="1">
    <location>
        <begin position="442"/>
        <end position="469"/>
    </location>
</feature>
<feature type="compositionally biased region" description="Polar residues" evidence="1">
    <location>
        <begin position="141"/>
        <end position="154"/>
    </location>
</feature>
<comment type="caution">
    <text evidence="2">The sequence shown here is derived from an EMBL/GenBank/DDBJ whole genome shotgun (WGS) entry which is preliminary data.</text>
</comment>
<protein>
    <submittedName>
        <fullName evidence="2">Uncharacterized protein</fullName>
    </submittedName>
</protein>
<dbReference type="PANTHER" id="PTHR41156">
    <property type="entry name" value="AGAP006184-PA"/>
    <property type="match status" value="1"/>
</dbReference>
<evidence type="ECO:0000313" key="2">
    <source>
        <dbReference type="EMBL" id="KAF7990848.1"/>
    </source>
</evidence>
<gene>
    <name evidence="2" type="ORF">HCN44_000653</name>
</gene>
<feature type="compositionally biased region" description="Polar residues" evidence="1">
    <location>
        <begin position="449"/>
        <end position="465"/>
    </location>
</feature>
<dbReference type="PANTHER" id="PTHR41156:SF1">
    <property type="entry name" value="ZASP-LIKE MOTIF DOMAIN-CONTAINING PROTEIN"/>
    <property type="match status" value="1"/>
</dbReference>
<evidence type="ECO:0000313" key="3">
    <source>
        <dbReference type="Proteomes" id="UP000639338"/>
    </source>
</evidence>
<feature type="compositionally biased region" description="Basic and acidic residues" evidence="1">
    <location>
        <begin position="156"/>
        <end position="174"/>
    </location>
</feature>